<dbReference type="Gene3D" id="1.20.58.1610">
    <property type="entry name" value="NADH:ubiquinone/plastoquinone oxidoreductase, chain 3"/>
    <property type="match status" value="1"/>
</dbReference>
<comment type="similarity">
    <text evidence="2 7">Belongs to the complex I subunit 3 family.</text>
</comment>
<dbReference type="Proteomes" id="UP001623559">
    <property type="component" value="Unassembled WGS sequence"/>
</dbReference>
<organism evidence="9 10">
    <name type="scientific">Aquirufa novilacunae</name>
    <dbReference type="NCBI Taxonomy" id="3139305"/>
    <lineage>
        <taxon>Bacteria</taxon>
        <taxon>Pseudomonadati</taxon>
        <taxon>Bacteroidota</taxon>
        <taxon>Cytophagia</taxon>
        <taxon>Cytophagales</taxon>
        <taxon>Flectobacillaceae</taxon>
        <taxon>Aquirufa</taxon>
    </lineage>
</organism>
<keyword evidence="3" id="KW-0813">Transport</keyword>
<comment type="subcellular location">
    <subcellularLocation>
        <location evidence="7">Cell membrane</location>
        <topology evidence="7">Multi-pass membrane protein</topology>
    </subcellularLocation>
    <subcellularLocation>
        <location evidence="1">Membrane</location>
    </subcellularLocation>
</comment>
<comment type="caution">
    <text evidence="9">The sequence shown here is derived from an EMBL/GenBank/DDBJ whole genome shotgun (WGS) entry which is preliminary data.</text>
</comment>
<keyword evidence="6 8" id="KW-0472">Membrane</keyword>
<dbReference type="EC" id="7.1.1.-" evidence="7"/>
<feature type="transmembrane region" description="Helical" evidence="8">
    <location>
        <begin position="60"/>
        <end position="78"/>
    </location>
</feature>
<dbReference type="EMBL" id="JBEWZG010000002">
    <property type="protein sequence ID" value="MFL0206150.1"/>
    <property type="molecule type" value="Genomic_DNA"/>
</dbReference>
<dbReference type="InterPro" id="IPR038430">
    <property type="entry name" value="NDAH_ubi_oxred_su3_sf"/>
</dbReference>
<gene>
    <name evidence="9" type="ORF">V7S74_05300</name>
</gene>
<protein>
    <recommendedName>
        <fullName evidence="7">NADH-quinone oxidoreductase subunit</fullName>
        <ecNumber evidence="7">7.1.1.-</ecNumber>
    </recommendedName>
</protein>
<keyword evidence="7" id="KW-0874">Quinone</keyword>
<comment type="catalytic activity">
    <reaction evidence="7">
        <text>a quinone + NADH + 5 H(+)(in) = a quinol + NAD(+) + 4 H(+)(out)</text>
        <dbReference type="Rhea" id="RHEA:57888"/>
        <dbReference type="ChEBI" id="CHEBI:15378"/>
        <dbReference type="ChEBI" id="CHEBI:24646"/>
        <dbReference type="ChEBI" id="CHEBI:57540"/>
        <dbReference type="ChEBI" id="CHEBI:57945"/>
        <dbReference type="ChEBI" id="CHEBI:132124"/>
    </reaction>
</comment>
<feature type="transmembrane region" description="Helical" evidence="8">
    <location>
        <begin position="98"/>
        <end position="120"/>
    </location>
</feature>
<comment type="function">
    <text evidence="7">NDH-1 shuttles electrons from NADH, via FMN and iron-sulfur (Fe-S) centers, to quinones in the respiratory chain.</text>
</comment>
<evidence type="ECO:0000256" key="2">
    <source>
        <dbReference type="ARBA" id="ARBA00008472"/>
    </source>
</evidence>
<accession>A0ABW8SUY2</accession>
<dbReference type="InterPro" id="IPR000440">
    <property type="entry name" value="NADH_UbQ/plastoQ_OxRdtase_su3"/>
</dbReference>
<evidence type="ECO:0000313" key="9">
    <source>
        <dbReference type="EMBL" id="MFL0206150.1"/>
    </source>
</evidence>
<proteinExistence type="inferred from homology"/>
<evidence type="ECO:0000313" key="10">
    <source>
        <dbReference type="Proteomes" id="UP001623559"/>
    </source>
</evidence>
<reference evidence="9 10" key="1">
    <citation type="submission" date="2024-07" db="EMBL/GenBank/DDBJ databases">
        <authorList>
            <person name="Pitt A."/>
            <person name="Hahn M.W."/>
        </authorList>
    </citation>
    <scope>NUCLEOTIDE SEQUENCE [LARGE SCALE GENOMIC DNA]</scope>
    <source>
        <strain evidence="9 10">2-AUSEE-184A6</strain>
    </source>
</reference>
<keyword evidence="4 7" id="KW-0812">Transmembrane</keyword>
<evidence type="ECO:0000256" key="4">
    <source>
        <dbReference type="ARBA" id="ARBA00022692"/>
    </source>
</evidence>
<dbReference type="Pfam" id="PF00507">
    <property type="entry name" value="Oxidored_q4"/>
    <property type="match status" value="1"/>
</dbReference>
<evidence type="ECO:0000256" key="8">
    <source>
        <dbReference type="SAM" id="Phobius"/>
    </source>
</evidence>
<dbReference type="PANTHER" id="PTHR11058">
    <property type="entry name" value="NADH-UBIQUINONE OXIDOREDUCTASE CHAIN 3"/>
    <property type="match status" value="1"/>
</dbReference>
<keyword evidence="5 8" id="KW-1133">Transmembrane helix</keyword>
<sequence length="159" mass="17669">MIEQFGYVAAYLGAGILFLALILTIARIIRPNRPNVEKLSTYESGEAPVGNANIRFNPRFYVIALLFVLFEIELVFLFPTATLLKNKELAAAAPEFPVYAVVEILLFVGILALGLAFAWVKGYLNWEKPASSAEKLNIPIPDSVYDNIRKKHSTPTNVL</sequence>
<dbReference type="RefSeq" id="WP_406777731.1">
    <property type="nucleotide sequence ID" value="NZ_JBEWZG010000002.1"/>
</dbReference>
<evidence type="ECO:0000256" key="7">
    <source>
        <dbReference type="RuleBase" id="RU003639"/>
    </source>
</evidence>
<name>A0ABW8SUY2_9BACT</name>
<evidence type="ECO:0000256" key="3">
    <source>
        <dbReference type="ARBA" id="ARBA00022448"/>
    </source>
</evidence>
<evidence type="ECO:0000256" key="1">
    <source>
        <dbReference type="ARBA" id="ARBA00004370"/>
    </source>
</evidence>
<dbReference type="PANTHER" id="PTHR11058:SF9">
    <property type="entry name" value="NADH-UBIQUINONE OXIDOREDUCTASE CHAIN 3"/>
    <property type="match status" value="1"/>
</dbReference>
<keyword evidence="7" id="KW-0520">NAD</keyword>
<feature type="transmembrane region" description="Helical" evidence="8">
    <location>
        <begin position="6"/>
        <end position="29"/>
    </location>
</feature>
<evidence type="ECO:0000256" key="6">
    <source>
        <dbReference type="ARBA" id="ARBA00023136"/>
    </source>
</evidence>
<evidence type="ECO:0000256" key="5">
    <source>
        <dbReference type="ARBA" id="ARBA00022989"/>
    </source>
</evidence>